<evidence type="ECO:0000313" key="5">
    <source>
        <dbReference type="EMBL" id="TFU02976.1"/>
    </source>
</evidence>
<dbReference type="GO" id="GO:0003700">
    <property type="term" value="F:DNA-binding transcription factor activity"/>
    <property type="evidence" value="ECO:0007669"/>
    <property type="project" value="InterPro"/>
</dbReference>
<sequence>MSDSPQTQSQSLDALQRVGPLVHLPALAAEYGVALDAIVNGTGVAAAAFADSDALISYRQCSRILARCAKLTGNPQFGLLLGARTTTADLGQLGALFRAAPTLGQAMVAAVDVQAVNSRGATVYLHRSGDDVVFGYAIYERDAVAQDQLYPMLVAALASVIRELTQGAVVPVEMLLPLRPPVDQRPFDVALGAPLRFDQAEAGVVLPVAALDAPVAGGDPETFNRISSNASAQLAQAQRPWTRRVQRAMRPLILRGAPSTGAMARLLGIELRTLTRHLAREGTTFQTELDATRRAMACELLQTTGLAIADVADALAYAHQASFTDAFRRWTGKTPSDWRAAAA</sequence>
<dbReference type="PROSITE" id="PS01124">
    <property type="entry name" value="HTH_ARAC_FAMILY_2"/>
    <property type="match status" value="1"/>
</dbReference>
<dbReference type="Proteomes" id="UP000297737">
    <property type="component" value="Unassembled WGS sequence"/>
</dbReference>
<dbReference type="PANTHER" id="PTHR47894:SF1">
    <property type="entry name" value="HTH-TYPE TRANSCRIPTIONAL REGULATOR VQSM"/>
    <property type="match status" value="1"/>
</dbReference>
<evidence type="ECO:0000313" key="6">
    <source>
        <dbReference type="Proteomes" id="UP000297737"/>
    </source>
</evidence>
<dbReference type="InterPro" id="IPR032687">
    <property type="entry name" value="AraC-type_N"/>
</dbReference>
<dbReference type="SUPFAM" id="SSF46689">
    <property type="entry name" value="Homeodomain-like"/>
    <property type="match status" value="1"/>
</dbReference>
<dbReference type="OrthoDB" id="9805730at2"/>
<dbReference type="GO" id="GO:0005829">
    <property type="term" value="C:cytosol"/>
    <property type="evidence" value="ECO:0007669"/>
    <property type="project" value="TreeGrafter"/>
</dbReference>
<feature type="domain" description="HTH araC/xylS-type" evidence="4">
    <location>
        <begin position="243"/>
        <end position="341"/>
    </location>
</feature>
<evidence type="ECO:0000256" key="2">
    <source>
        <dbReference type="ARBA" id="ARBA00023125"/>
    </source>
</evidence>
<keyword evidence="2" id="KW-0238">DNA-binding</keyword>
<dbReference type="Gene3D" id="1.10.10.60">
    <property type="entry name" value="Homeodomain-like"/>
    <property type="match status" value="1"/>
</dbReference>
<dbReference type="PANTHER" id="PTHR47894">
    <property type="entry name" value="HTH-TYPE TRANSCRIPTIONAL REGULATOR GADX"/>
    <property type="match status" value="1"/>
</dbReference>
<evidence type="ECO:0000256" key="3">
    <source>
        <dbReference type="ARBA" id="ARBA00023163"/>
    </source>
</evidence>
<gene>
    <name evidence="5" type="ORF">EUV02_07145</name>
</gene>
<dbReference type="InterPro" id="IPR009057">
    <property type="entry name" value="Homeodomain-like_sf"/>
</dbReference>
<dbReference type="RefSeq" id="WP_135245568.1">
    <property type="nucleotide sequence ID" value="NZ_SIHO01000002.1"/>
</dbReference>
<dbReference type="InterPro" id="IPR018060">
    <property type="entry name" value="HTH_AraC"/>
</dbReference>
<comment type="caution">
    <text evidence="5">The sequence shown here is derived from an EMBL/GenBank/DDBJ whole genome shotgun (WGS) entry which is preliminary data.</text>
</comment>
<keyword evidence="1" id="KW-0805">Transcription regulation</keyword>
<dbReference type="GO" id="GO:0000976">
    <property type="term" value="F:transcription cis-regulatory region binding"/>
    <property type="evidence" value="ECO:0007669"/>
    <property type="project" value="TreeGrafter"/>
</dbReference>
<dbReference type="Pfam" id="PF12833">
    <property type="entry name" value="HTH_18"/>
    <property type="match status" value="1"/>
</dbReference>
<protein>
    <submittedName>
        <fullName evidence="5">AraC family transcriptional regulator</fullName>
    </submittedName>
</protein>
<name>A0A4Y9ELM6_9SPHN</name>
<dbReference type="Pfam" id="PF12625">
    <property type="entry name" value="Arabinose_bd"/>
    <property type="match status" value="1"/>
</dbReference>
<keyword evidence="6" id="KW-1185">Reference proteome</keyword>
<evidence type="ECO:0000256" key="1">
    <source>
        <dbReference type="ARBA" id="ARBA00023015"/>
    </source>
</evidence>
<dbReference type="EMBL" id="SIHO01000002">
    <property type="protein sequence ID" value="TFU02976.1"/>
    <property type="molecule type" value="Genomic_DNA"/>
</dbReference>
<reference evidence="5 6" key="1">
    <citation type="submission" date="2019-02" db="EMBL/GenBank/DDBJ databases">
        <title>Polymorphobacter sp. isolated from the lake at the Tibet of China.</title>
        <authorList>
            <person name="Li A."/>
        </authorList>
    </citation>
    <scope>NUCLEOTIDE SEQUENCE [LARGE SCALE GENOMIC DNA]</scope>
    <source>
        <strain evidence="5 6">DJ1R-1</strain>
    </source>
</reference>
<organism evidence="5 6">
    <name type="scientific">Glacieibacterium arshaanense</name>
    <dbReference type="NCBI Taxonomy" id="2511025"/>
    <lineage>
        <taxon>Bacteria</taxon>
        <taxon>Pseudomonadati</taxon>
        <taxon>Pseudomonadota</taxon>
        <taxon>Alphaproteobacteria</taxon>
        <taxon>Sphingomonadales</taxon>
        <taxon>Sphingosinicellaceae</taxon>
        <taxon>Glacieibacterium</taxon>
    </lineage>
</organism>
<keyword evidence="3" id="KW-0804">Transcription</keyword>
<dbReference type="AlphaFoldDB" id="A0A4Y9ELM6"/>
<accession>A0A4Y9ELM6</accession>
<dbReference type="SMART" id="SM00342">
    <property type="entry name" value="HTH_ARAC"/>
    <property type="match status" value="1"/>
</dbReference>
<evidence type="ECO:0000259" key="4">
    <source>
        <dbReference type="PROSITE" id="PS01124"/>
    </source>
</evidence>
<proteinExistence type="predicted"/>